<organism evidence="2 3">
    <name type="scientific">Actinoallomurus liliacearum</name>
    <dbReference type="NCBI Taxonomy" id="1080073"/>
    <lineage>
        <taxon>Bacteria</taxon>
        <taxon>Bacillati</taxon>
        <taxon>Actinomycetota</taxon>
        <taxon>Actinomycetes</taxon>
        <taxon>Streptosporangiales</taxon>
        <taxon>Thermomonosporaceae</taxon>
        <taxon>Actinoallomurus</taxon>
    </lineage>
</organism>
<sequence length="183" mass="19733">MRTLFDGEVFVAYRQIYVESGGGFGGDMYATFAGQSNGLCGGAVPGSLFLVTGLHTGDVAFTVELHKSAPPTEYAWEDIVEVSFTPVGPDVVLAEWGANSYPLELDQVSYRVRYSATGMDAGAELDTPDGDDLGPDRYLLQFWPDAPRPDAVVKQTSDQAAYWHGVPRRVPPSSAPPAERSAR</sequence>
<comment type="caution">
    <text evidence="2">The sequence shown here is derived from an EMBL/GenBank/DDBJ whole genome shotgun (WGS) entry which is preliminary data.</text>
</comment>
<protein>
    <submittedName>
        <fullName evidence="2">Uncharacterized protein</fullName>
    </submittedName>
</protein>
<evidence type="ECO:0000256" key="1">
    <source>
        <dbReference type="SAM" id="MobiDB-lite"/>
    </source>
</evidence>
<reference evidence="3" key="1">
    <citation type="journal article" date="2019" name="Int. J. Syst. Evol. Microbiol.">
        <title>The Global Catalogue of Microorganisms (GCM) 10K type strain sequencing project: providing services to taxonomists for standard genome sequencing and annotation.</title>
        <authorList>
            <consortium name="The Broad Institute Genomics Platform"/>
            <consortium name="The Broad Institute Genome Sequencing Center for Infectious Disease"/>
            <person name="Wu L."/>
            <person name="Ma J."/>
        </authorList>
    </citation>
    <scope>NUCLEOTIDE SEQUENCE [LARGE SCALE GENOMIC DNA]</scope>
    <source>
        <strain evidence="3">JCM 17938</strain>
    </source>
</reference>
<dbReference type="RefSeq" id="WP_345351728.1">
    <property type="nucleotide sequence ID" value="NZ_BAABHJ010000005.1"/>
</dbReference>
<keyword evidence="3" id="KW-1185">Reference proteome</keyword>
<dbReference type="Proteomes" id="UP001500212">
    <property type="component" value="Unassembled WGS sequence"/>
</dbReference>
<proteinExistence type="predicted"/>
<feature type="region of interest" description="Disordered" evidence="1">
    <location>
        <begin position="150"/>
        <end position="183"/>
    </location>
</feature>
<accession>A0ABP8TDT3</accession>
<dbReference type="EMBL" id="BAABHJ010000005">
    <property type="protein sequence ID" value="GAA4605590.1"/>
    <property type="molecule type" value="Genomic_DNA"/>
</dbReference>
<gene>
    <name evidence="2" type="ORF">GCM10023195_19550</name>
</gene>
<evidence type="ECO:0000313" key="2">
    <source>
        <dbReference type="EMBL" id="GAA4605590.1"/>
    </source>
</evidence>
<evidence type="ECO:0000313" key="3">
    <source>
        <dbReference type="Proteomes" id="UP001500212"/>
    </source>
</evidence>
<name>A0ABP8TDT3_9ACTN</name>